<feature type="transmembrane region" description="Helical" evidence="8">
    <location>
        <begin position="86"/>
        <end position="104"/>
    </location>
</feature>
<keyword evidence="5 8" id="KW-0812">Transmembrane</keyword>
<comment type="subcellular location">
    <subcellularLocation>
        <location evidence="1">Cell inner membrane</location>
        <topology evidence="1">Multi-pass membrane protein</topology>
    </subcellularLocation>
</comment>
<evidence type="ECO:0000256" key="8">
    <source>
        <dbReference type="SAM" id="Phobius"/>
    </source>
</evidence>
<feature type="transmembrane region" description="Helical" evidence="8">
    <location>
        <begin position="372"/>
        <end position="390"/>
    </location>
</feature>
<feature type="transmembrane region" description="Helical" evidence="8">
    <location>
        <begin position="149"/>
        <end position="167"/>
    </location>
</feature>
<feature type="transmembrane region" description="Helical" evidence="8">
    <location>
        <begin position="21"/>
        <end position="42"/>
    </location>
</feature>
<evidence type="ECO:0000313" key="10">
    <source>
        <dbReference type="EMBL" id="SPZ04408.1"/>
    </source>
</evidence>
<dbReference type="PIRSF" id="PIRSF004925">
    <property type="entry name" value="HcaT"/>
    <property type="match status" value="1"/>
</dbReference>
<dbReference type="AlphaFoldDB" id="A0A2X2CAH3"/>
<evidence type="ECO:0000256" key="6">
    <source>
        <dbReference type="ARBA" id="ARBA00022989"/>
    </source>
</evidence>
<keyword evidence="2" id="KW-0813">Transport</keyword>
<keyword evidence="7 8" id="KW-0472">Membrane</keyword>
<feature type="transmembrane region" description="Helical" evidence="8">
    <location>
        <begin position="344"/>
        <end position="366"/>
    </location>
</feature>
<dbReference type="InterPro" id="IPR024989">
    <property type="entry name" value="MFS_assoc_dom"/>
</dbReference>
<evidence type="ECO:0000259" key="9">
    <source>
        <dbReference type="Pfam" id="PF12832"/>
    </source>
</evidence>
<dbReference type="GO" id="GO:0015528">
    <property type="term" value="F:lactose:proton symporter activity"/>
    <property type="evidence" value="ECO:0007669"/>
    <property type="project" value="TreeGrafter"/>
</dbReference>
<proteinExistence type="predicted"/>
<reference evidence="10 11" key="1">
    <citation type="submission" date="2018-06" db="EMBL/GenBank/DDBJ databases">
        <authorList>
            <consortium name="Pathogen Informatics"/>
            <person name="Doyle S."/>
        </authorList>
    </citation>
    <scope>NUCLEOTIDE SEQUENCE [LARGE SCALE GENOMIC DNA]</scope>
    <source>
        <strain evidence="10 11">NCTC10975</strain>
    </source>
</reference>
<dbReference type="NCBIfam" id="NF008346">
    <property type="entry name" value="PRK11128.1"/>
    <property type="match status" value="1"/>
</dbReference>
<feature type="transmembrane region" description="Helical" evidence="8">
    <location>
        <begin position="252"/>
        <end position="273"/>
    </location>
</feature>
<evidence type="ECO:0000313" key="11">
    <source>
        <dbReference type="Proteomes" id="UP000251485"/>
    </source>
</evidence>
<feature type="transmembrane region" description="Helical" evidence="8">
    <location>
        <begin position="310"/>
        <end position="332"/>
    </location>
</feature>
<dbReference type="Pfam" id="PF12832">
    <property type="entry name" value="MFS_1_like"/>
    <property type="match status" value="1"/>
</dbReference>
<evidence type="ECO:0000256" key="3">
    <source>
        <dbReference type="ARBA" id="ARBA00022475"/>
    </source>
</evidence>
<feature type="domain" description="Major facilitator superfamily associated" evidence="9">
    <location>
        <begin position="23"/>
        <end position="368"/>
    </location>
</feature>
<dbReference type="InterPro" id="IPR026032">
    <property type="entry name" value="HcaT-like"/>
</dbReference>
<feature type="transmembrane region" description="Helical" evidence="8">
    <location>
        <begin position="220"/>
        <end position="240"/>
    </location>
</feature>
<keyword evidence="6 8" id="KW-1133">Transmembrane helix</keyword>
<evidence type="ECO:0000256" key="7">
    <source>
        <dbReference type="ARBA" id="ARBA00023136"/>
    </source>
</evidence>
<name>A0A2X2CAH3_PROMI</name>
<dbReference type="PANTHER" id="PTHR23522:SF10">
    <property type="entry name" value="3-PHENYLPROPIONIC ACID TRANSPORTER-RELATED"/>
    <property type="match status" value="1"/>
</dbReference>
<keyword evidence="3" id="KW-1003">Cell membrane</keyword>
<feature type="transmembrane region" description="Helical" evidence="8">
    <location>
        <begin position="173"/>
        <end position="191"/>
    </location>
</feature>
<feature type="transmembrane region" description="Helical" evidence="8">
    <location>
        <begin position="54"/>
        <end position="74"/>
    </location>
</feature>
<protein>
    <submittedName>
        <fullName evidence="10">Putative 3-phenylpropionic acid transporter</fullName>
    </submittedName>
</protein>
<dbReference type="PANTHER" id="PTHR23522">
    <property type="entry name" value="BLL5896 PROTEIN"/>
    <property type="match status" value="1"/>
</dbReference>
<dbReference type="SUPFAM" id="SSF103473">
    <property type="entry name" value="MFS general substrate transporter"/>
    <property type="match status" value="1"/>
</dbReference>
<evidence type="ECO:0000256" key="1">
    <source>
        <dbReference type="ARBA" id="ARBA00004429"/>
    </source>
</evidence>
<dbReference type="GO" id="GO:0005886">
    <property type="term" value="C:plasma membrane"/>
    <property type="evidence" value="ECO:0007669"/>
    <property type="project" value="UniProtKB-SubCell"/>
</dbReference>
<dbReference type="NCBIfam" id="NF037955">
    <property type="entry name" value="mfs"/>
    <property type="match status" value="1"/>
</dbReference>
<dbReference type="Proteomes" id="UP000251485">
    <property type="component" value="Unassembled WGS sequence"/>
</dbReference>
<sequence>MFLGGFFCMLKMGGWMVIPSTLWLALDYFTYFFSYGIFLPFWSIWLKGEGVDPAMIGLLLGVGLTARFVGSLILTPAVKDPSKLITALRLFAFLSLLFTVAFMLGTHWAWLFLVMTGFNVFFAPMVPLGDSLAGTWQKQFPLDYGKIRVWGSIAFIISSSLLGILIDAFGHPIILYGLIASTLALFLTSMLRPKIMPQGKVKKAEHHHVSFMKLISDGPVWRFLLCVSLLQGAHAAYYGFSALYWEKAGYDTATIGYLWSLGVVAEVVVFMFSRRLFRRWSARNLLLLSAFAGLLRWGMMGSFTALPALIIVQILHSGTFTVCHLAAMRFITARQEHEIIRLQAVYSALAMGGSIAIMTIVSGWLYEKLPNQEYLIFWLMAALTIPAMFIRPKVQPQNT</sequence>
<evidence type="ECO:0000256" key="5">
    <source>
        <dbReference type="ARBA" id="ARBA00022692"/>
    </source>
</evidence>
<feature type="transmembrane region" description="Helical" evidence="8">
    <location>
        <begin position="285"/>
        <end position="304"/>
    </location>
</feature>
<gene>
    <name evidence="10" type="primary">hcaT</name>
    <name evidence="10" type="ORF">NCTC10975_05283</name>
</gene>
<feature type="transmembrane region" description="Helical" evidence="8">
    <location>
        <begin position="110"/>
        <end position="128"/>
    </location>
</feature>
<dbReference type="Gene3D" id="1.20.1250.20">
    <property type="entry name" value="MFS general substrate transporter like domains"/>
    <property type="match status" value="2"/>
</dbReference>
<dbReference type="EMBL" id="UAUE01000042">
    <property type="protein sequence ID" value="SPZ04408.1"/>
    <property type="molecule type" value="Genomic_DNA"/>
</dbReference>
<dbReference type="InterPro" id="IPR036259">
    <property type="entry name" value="MFS_trans_sf"/>
</dbReference>
<evidence type="ECO:0000256" key="4">
    <source>
        <dbReference type="ARBA" id="ARBA00022519"/>
    </source>
</evidence>
<dbReference type="GO" id="GO:0030395">
    <property type="term" value="F:lactose binding"/>
    <property type="evidence" value="ECO:0007669"/>
    <property type="project" value="TreeGrafter"/>
</dbReference>
<evidence type="ECO:0000256" key="2">
    <source>
        <dbReference type="ARBA" id="ARBA00022448"/>
    </source>
</evidence>
<keyword evidence="4" id="KW-0997">Cell inner membrane</keyword>
<accession>A0A2X2CAH3</accession>
<organism evidence="10 11">
    <name type="scientific">Proteus mirabilis</name>
    <dbReference type="NCBI Taxonomy" id="584"/>
    <lineage>
        <taxon>Bacteria</taxon>
        <taxon>Pseudomonadati</taxon>
        <taxon>Pseudomonadota</taxon>
        <taxon>Gammaproteobacteria</taxon>
        <taxon>Enterobacterales</taxon>
        <taxon>Morganellaceae</taxon>
        <taxon>Proteus</taxon>
    </lineage>
</organism>